<organism evidence="1 2">
    <name type="scientific">Panicum virgatum</name>
    <name type="common">Blackwell switchgrass</name>
    <dbReference type="NCBI Taxonomy" id="38727"/>
    <lineage>
        <taxon>Eukaryota</taxon>
        <taxon>Viridiplantae</taxon>
        <taxon>Streptophyta</taxon>
        <taxon>Embryophyta</taxon>
        <taxon>Tracheophyta</taxon>
        <taxon>Spermatophyta</taxon>
        <taxon>Magnoliopsida</taxon>
        <taxon>Liliopsida</taxon>
        <taxon>Poales</taxon>
        <taxon>Poaceae</taxon>
        <taxon>PACMAD clade</taxon>
        <taxon>Panicoideae</taxon>
        <taxon>Panicodae</taxon>
        <taxon>Paniceae</taxon>
        <taxon>Panicinae</taxon>
        <taxon>Panicum</taxon>
        <taxon>Panicum sect. Hiantes</taxon>
    </lineage>
</organism>
<reference evidence="1" key="1">
    <citation type="submission" date="2020-05" db="EMBL/GenBank/DDBJ databases">
        <title>WGS assembly of Panicum virgatum.</title>
        <authorList>
            <person name="Lovell J.T."/>
            <person name="Jenkins J."/>
            <person name="Shu S."/>
            <person name="Juenger T.E."/>
            <person name="Schmutz J."/>
        </authorList>
    </citation>
    <scope>NUCLEOTIDE SEQUENCE</scope>
    <source>
        <strain evidence="1">AP13</strain>
    </source>
</reference>
<gene>
    <name evidence="1" type="ORF">PVAP13_5KG207021</name>
</gene>
<evidence type="ECO:0000313" key="2">
    <source>
        <dbReference type="Proteomes" id="UP000823388"/>
    </source>
</evidence>
<protein>
    <submittedName>
        <fullName evidence="1">Uncharacterized protein</fullName>
    </submittedName>
</protein>
<proteinExistence type="predicted"/>
<dbReference type="Proteomes" id="UP000823388">
    <property type="component" value="Chromosome 5K"/>
</dbReference>
<dbReference type="EMBL" id="CM029045">
    <property type="protein sequence ID" value="KAG2596954.1"/>
    <property type="molecule type" value="Genomic_DNA"/>
</dbReference>
<dbReference type="AlphaFoldDB" id="A0A8T0SHX6"/>
<sequence>MNSGAAAIETEYMLYGRLSNHIAIHFGRWCPNPWGSCPSCINRHKPVRAPECILSMRLQYACWLPAREMVNWHFHICFVIRELIWG</sequence>
<comment type="caution">
    <text evidence="1">The sequence shown here is derived from an EMBL/GenBank/DDBJ whole genome shotgun (WGS) entry which is preliminary data.</text>
</comment>
<keyword evidence="2" id="KW-1185">Reference proteome</keyword>
<evidence type="ECO:0000313" key="1">
    <source>
        <dbReference type="EMBL" id="KAG2596954.1"/>
    </source>
</evidence>
<name>A0A8T0SHX6_PANVG</name>
<accession>A0A8T0SHX6</accession>